<gene>
    <name evidence="9" type="ORF">MHBO_000548</name>
</gene>
<dbReference type="Proteomes" id="UP001439008">
    <property type="component" value="Unassembled WGS sequence"/>
</dbReference>
<dbReference type="EMBL" id="JBDODL010000092">
    <property type="protein sequence ID" value="MES1918604.1"/>
    <property type="molecule type" value="Genomic_DNA"/>
</dbReference>
<dbReference type="Gene3D" id="2.60.120.200">
    <property type="match status" value="1"/>
</dbReference>
<evidence type="ECO:0000256" key="6">
    <source>
        <dbReference type="SAM" id="Phobius"/>
    </source>
</evidence>
<dbReference type="PANTHER" id="PTHR12223:SF28">
    <property type="entry name" value="LECTIN, MANNOSE BINDING 1 LIKE"/>
    <property type="match status" value="1"/>
</dbReference>
<keyword evidence="10" id="KW-1185">Reference proteome</keyword>
<name>A0ABV2AG00_9EUKA</name>
<evidence type="ECO:0000256" key="5">
    <source>
        <dbReference type="ARBA" id="ARBA00023136"/>
    </source>
</evidence>
<reference evidence="9 10" key="1">
    <citation type="journal article" date="2024" name="BMC Biol.">
        <title>Comparative genomics of Ascetosporea gives new insight into the evolutionary basis for animal parasitism in Rhizaria.</title>
        <authorList>
            <person name="Hiltunen Thoren M."/>
            <person name="Onut-Brannstrom I."/>
            <person name="Alfjorden A."/>
            <person name="Peckova H."/>
            <person name="Swords F."/>
            <person name="Hooper C."/>
            <person name="Holzer A.S."/>
            <person name="Bass D."/>
            <person name="Burki F."/>
        </authorList>
    </citation>
    <scope>NUCLEOTIDE SEQUENCE [LARGE SCALE GENOMIC DNA]</scope>
    <source>
        <strain evidence="9">20-A016</strain>
    </source>
</reference>
<evidence type="ECO:0000256" key="4">
    <source>
        <dbReference type="ARBA" id="ARBA00022989"/>
    </source>
</evidence>
<evidence type="ECO:0000256" key="1">
    <source>
        <dbReference type="ARBA" id="ARBA00004479"/>
    </source>
</evidence>
<feature type="transmembrane region" description="Helical" evidence="6">
    <location>
        <begin position="377"/>
        <end position="399"/>
    </location>
</feature>
<keyword evidence="4 6" id="KW-1133">Transmembrane helix</keyword>
<feature type="transmembrane region" description="Helical" evidence="6">
    <location>
        <begin position="317"/>
        <end position="334"/>
    </location>
</feature>
<comment type="subcellular location">
    <subcellularLocation>
        <location evidence="1">Membrane</location>
        <topology evidence="1">Single-pass type I membrane protein</topology>
    </subcellularLocation>
</comment>
<dbReference type="InterPro" id="IPR005052">
    <property type="entry name" value="Lectin_leg"/>
</dbReference>
<evidence type="ECO:0000256" key="2">
    <source>
        <dbReference type="ARBA" id="ARBA00022692"/>
    </source>
</evidence>
<evidence type="ECO:0000313" key="10">
    <source>
        <dbReference type="Proteomes" id="UP001439008"/>
    </source>
</evidence>
<proteinExistence type="predicted"/>
<accession>A0ABV2AG00</accession>
<feature type="signal peptide" evidence="7">
    <location>
        <begin position="1"/>
        <end position="15"/>
    </location>
</feature>
<dbReference type="InterPro" id="IPR051136">
    <property type="entry name" value="Intracellular_Lectin-GPT"/>
</dbReference>
<dbReference type="SUPFAM" id="SSF49899">
    <property type="entry name" value="Concanavalin A-like lectins/glucanases"/>
    <property type="match status" value="1"/>
</dbReference>
<organism evidence="9 10">
    <name type="scientific">Bonamia ostreae</name>
    <dbReference type="NCBI Taxonomy" id="126728"/>
    <lineage>
        <taxon>Eukaryota</taxon>
        <taxon>Sar</taxon>
        <taxon>Rhizaria</taxon>
        <taxon>Endomyxa</taxon>
        <taxon>Ascetosporea</taxon>
        <taxon>Haplosporida</taxon>
        <taxon>Bonamia</taxon>
    </lineage>
</organism>
<dbReference type="PANTHER" id="PTHR12223">
    <property type="entry name" value="VESICULAR MANNOSE-BINDING LECTIN"/>
    <property type="match status" value="1"/>
</dbReference>
<keyword evidence="3 7" id="KW-0732">Signal</keyword>
<evidence type="ECO:0000313" key="9">
    <source>
        <dbReference type="EMBL" id="MES1918604.1"/>
    </source>
</evidence>
<dbReference type="InterPro" id="IPR013320">
    <property type="entry name" value="ConA-like_dom_sf"/>
</dbReference>
<feature type="transmembrane region" description="Helical" evidence="6">
    <location>
        <begin position="340"/>
        <end position="357"/>
    </location>
</feature>
<evidence type="ECO:0000256" key="3">
    <source>
        <dbReference type="ARBA" id="ARBA00022729"/>
    </source>
</evidence>
<sequence length="405" mass="46065">MSGLIFCFTLISVHSINEENISEVHVHYPINSNADSKNFEYGGSTVATNHFIRLTPSVSNRFGWIKSTKAVESTIFRMDVALRFTGGNRYTNGDGIAIHFFDQPDDTDFFVSQYSAESFYGVNPSQRGFSVVIKTNEDGKVKIFISDNMKAKDRNIDDIFENNAGGSFVTGTCLLNSFGDEKNTIVINFFKEDVYIYFETDKLEFCAAAKLSKTFENFPRFGIGAMTSEQFNNHDIFSVFVKTSRSKNSNKSIDSFLKAGEKSFSESFRLLKNRIKRMFWFAAVISGMLLFLETVWELSLLQHVVNDKLVPKETLNLINLAVPYTNYVMIGLFVYTLLSFRILMAIFLAPIFAFKVYRLTNKKNVLKSDEFDYTKNFNGYSIMLCASVVAYVFYTFLAVGELVSF</sequence>
<feature type="domain" description="L-type lectin-like" evidence="8">
    <location>
        <begin position="28"/>
        <end position="241"/>
    </location>
</feature>
<feature type="transmembrane region" description="Helical" evidence="6">
    <location>
        <begin position="278"/>
        <end position="296"/>
    </location>
</feature>
<keyword evidence="2 6" id="KW-0812">Transmembrane</keyword>
<evidence type="ECO:0000256" key="7">
    <source>
        <dbReference type="SAM" id="SignalP"/>
    </source>
</evidence>
<protein>
    <recommendedName>
        <fullName evidence="8">L-type lectin-like domain-containing protein</fullName>
    </recommendedName>
</protein>
<dbReference type="Pfam" id="PF03388">
    <property type="entry name" value="Lectin_leg-like"/>
    <property type="match status" value="1"/>
</dbReference>
<feature type="chain" id="PRO_5047536787" description="L-type lectin-like domain-containing protein" evidence="7">
    <location>
        <begin position="16"/>
        <end position="405"/>
    </location>
</feature>
<comment type="caution">
    <text evidence="9">The sequence shown here is derived from an EMBL/GenBank/DDBJ whole genome shotgun (WGS) entry which is preliminary data.</text>
</comment>
<evidence type="ECO:0000259" key="8">
    <source>
        <dbReference type="Pfam" id="PF03388"/>
    </source>
</evidence>
<keyword evidence="5 6" id="KW-0472">Membrane</keyword>